<reference evidence="6 7" key="1">
    <citation type="journal article" date="2019" name="Int. J. Syst. Evol. Microbiol.">
        <title>The Global Catalogue of Microorganisms (GCM) 10K type strain sequencing project: providing services to taxonomists for standard genome sequencing and annotation.</title>
        <authorList>
            <consortium name="The Broad Institute Genomics Platform"/>
            <consortium name="The Broad Institute Genome Sequencing Center for Infectious Disease"/>
            <person name="Wu L."/>
            <person name="Ma J."/>
        </authorList>
    </citation>
    <scope>NUCLEOTIDE SEQUENCE [LARGE SCALE GENOMIC DNA]</scope>
    <source>
        <strain evidence="6 7">JCM 16373</strain>
    </source>
</reference>
<dbReference type="Gene3D" id="3.40.1410.10">
    <property type="entry name" value="Chorismate lyase-like"/>
    <property type="match status" value="1"/>
</dbReference>
<evidence type="ECO:0000256" key="2">
    <source>
        <dbReference type="ARBA" id="ARBA00023125"/>
    </source>
</evidence>
<dbReference type="SUPFAM" id="SSF64288">
    <property type="entry name" value="Chorismate lyase-like"/>
    <property type="match status" value="1"/>
</dbReference>
<dbReference type="PANTHER" id="PTHR44846">
    <property type="entry name" value="MANNOSYL-D-GLYCERATE TRANSPORT/METABOLISM SYSTEM REPRESSOR MNGR-RELATED"/>
    <property type="match status" value="1"/>
</dbReference>
<feature type="domain" description="HTH gntR-type" evidence="5">
    <location>
        <begin position="8"/>
        <end position="76"/>
    </location>
</feature>
<feature type="region of interest" description="Disordered" evidence="4">
    <location>
        <begin position="98"/>
        <end position="139"/>
    </location>
</feature>
<evidence type="ECO:0000313" key="6">
    <source>
        <dbReference type="EMBL" id="GAA2627170.1"/>
    </source>
</evidence>
<gene>
    <name evidence="6" type="ORF">GCM10009863_47620</name>
</gene>
<dbReference type="InterPro" id="IPR050679">
    <property type="entry name" value="Bact_HTH_transcr_reg"/>
</dbReference>
<evidence type="ECO:0000313" key="7">
    <source>
        <dbReference type="Proteomes" id="UP001501447"/>
    </source>
</evidence>
<dbReference type="RefSeq" id="WP_344568382.1">
    <property type="nucleotide sequence ID" value="NZ_BAAARJ010000016.1"/>
</dbReference>
<dbReference type="InterPro" id="IPR011663">
    <property type="entry name" value="UTRA"/>
</dbReference>
<evidence type="ECO:0000256" key="3">
    <source>
        <dbReference type="ARBA" id="ARBA00023163"/>
    </source>
</evidence>
<dbReference type="Gene3D" id="1.10.10.10">
    <property type="entry name" value="Winged helix-like DNA-binding domain superfamily/Winged helix DNA-binding domain"/>
    <property type="match status" value="1"/>
</dbReference>
<dbReference type="CDD" id="cd07377">
    <property type="entry name" value="WHTH_GntR"/>
    <property type="match status" value="1"/>
</dbReference>
<dbReference type="InterPro" id="IPR000524">
    <property type="entry name" value="Tscrpt_reg_HTH_GntR"/>
</dbReference>
<protein>
    <submittedName>
        <fullName evidence="6">GntR family transcriptional regulator</fullName>
    </submittedName>
</protein>
<dbReference type="SMART" id="SM00345">
    <property type="entry name" value="HTH_GNTR"/>
    <property type="match status" value="1"/>
</dbReference>
<dbReference type="Proteomes" id="UP001501447">
    <property type="component" value="Unassembled WGS sequence"/>
</dbReference>
<evidence type="ECO:0000259" key="5">
    <source>
        <dbReference type="PROSITE" id="PS50949"/>
    </source>
</evidence>
<accession>A0ABN3QID3</accession>
<evidence type="ECO:0000256" key="4">
    <source>
        <dbReference type="SAM" id="MobiDB-lite"/>
    </source>
</evidence>
<keyword evidence="2" id="KW-0238">DNA-binding</keyword>
<dbReference type="SUPFAM" id="SSF46785">
    <property type="entry name" value="Winged helix' DNA-binding domain"/>
    <property type="match status" value="1"/>
</dbReference>
<dbReference type="PANTHER" id="PTHR44846:SF17">
    <property type="entry name" value="GNTR-FAMILY TRANSCRIPTIONAL REGULATOR"/>
    <property type="match status" value="1"/>
</dbReference>
<feature type="compositionally biased region" description="Basic and acidic residues" evidence="4">
    <location>
        <begin position="113"/>
        <end position="126"/>
    </location>
</feature>
<dbReference type="InterPro" id="IPR028978">
    <property type="entry name" value="Chorismate_lyase_/UTRA_dom_sf"/>
</dbReference>
<keyword evidence="1" id="KW-0805">Transcription regulation</keyword>
<dbReference type="EMBL" id="BAAARJ010000016">
    <property type="protein sequence ID" value="GAA2627170.1"/>
    <property type="molecule type" value="Genomic_DNA"/>
</dbReference>
<dbReference type="Pfam" id="PF07702">
    <property type="entry name" value="UTRA"/>
    <property type="match status" value="1"/>
</dbReference>
<dbReference type="InterPro" id="IPR036390">
    <property type="entry name" value="WH_DNA-bd_sf"/>
</dbReference>
<dbReference type="SMART" id="SM00866">
    <property type="entry name" value="UTRA"/>
    <property type="match status" value="1"/>
</dbReference>
<proteinExistence type="predicted"/>
<comment type="caution">
    <text evidence="6">The sequence shown here is derived from an EMBL/GenBank/DDBJ whole genome shotgun (WGS) entry which is preliminary data.</text>
</comment>
<name>A0ABN3QID3_9ACTN</name>
<keyword evidence="7" id="KW-1185">Reference proteome</keyword>
<sequence>MGSADETRPVYQRIADDLRRQIDEGTLPVGARIPSRAELKRSYAASDQTVDRAVRVLKSAGYAEGQFGRGVFVTDRAPAGTLLRSTGAVDSPFAAQVTGRAADPARGTEAAAGDDRAGECPDEHTGPHPAPEPGDETSAVVWEATSSTARAPEHIAERLGIEPGDPVMCTQYEYLADRRPVQLATSWEPLAITEGTDVMCPERGPYARRGVRGRLAAIGIRVVRAVELVGARPATSPEAETLGCSPGQCVTAVERTHYDEDGRAVETSDIVVRADRWRLEYGITFTG</sequence>
<keyword evidence="3" id="KW-0804">Transcription</keyword>
<dbReference type="Pfam" id="PF00392">
    <property type="entry name" value="GntR"/>
    <property type="match status" value="1"/>
</dbReference>
<dbReference type="InterPro" id="IPR036388">
    <property type="entry name" value="WH-like_DNA-bd_sf"/>
</dbReference>
<dbReference type="PROSITE" id="PS50949">
    <property type="entry name" value="HTH_GNTR"/>
    <property type="match status" value="1"/>
</dbReference>
<evidence type="ECO:0000256" key="1">
    <source>
        <dbReference type="ARBA" id="ARBA00023015"/>
    </source>
</evidence>
<organism evidence="6 7">
    <name type="scientific">Streptomyces axinellae</name>
    <dbReference type="NCBI Taxonomy" id="552788"/>
    <lineage>
        <taxon>Bacteria</taxon>
        <taxon>Bacillati</taxon>
        <taxon>Actinomycetota</taxon>
        <taxon>Actinomycetes</taxon>
        <taxon>Kitasatosporales</taxon>
        <taxon>Streptomycetaceae</taxon>
        <taxon>Streptomyces</taxon>
    </lineage>
</organism>